<sequence>MKRGDYTYIWQASGWTHWRYDLEVLAQPIAEVSRAQGMLLGRLTDLGLALRDQASLAALTDDVVKTSEIEGEHLKVESVRSSIARRLGVDIGALAPVDRHVEGVVEMVLDATSNSMAPMTRERLFGWHAALFPTGYSGLSSINTGRWRDDAKGPMQVVSGPVGRQRVHFEAPPADQLEDEASLFLKWFNAAPKDPPLIRAGLGHLWFVTMHPFDDGNGRIARAIGDLLLARADGTSQRFYSLSAQIQRERAAYYDILERTQRGSKEVTEWLAWFLNALHRAVDHAHLNLDAVLAKARFWHHWAMLPLNERQVKLLNRLLDGFDGKLTSSKWAAIAKCSPDTALRDINDLLARGVLRKTDGGGRSTGYELDDRFTNAHPAPAAAR</sequence>
<feature type="active site" evidence="1">
    <location>
        <position position="211"/>
    </location>
</feature>
<dbReference type="EMBL" id="CP097331">
    <property type="protein sequence ID" value="URF07954.1"/>
    <property type="molecule type" value="Genomic_DNA"/>
</dbReference>
<dbReference type="PANTHER" id="PTHR13504">
    <property type="entry name" value="FIDO DOMAIN-CONTAINING PROTEIN DDB_G0283145"/>
    <property type="match status" value="1"/>
</dbReference>
<dbReference type="AlphaFoldDB" id="A0AAE9I549"/>
<dbReference type="Gene3D" id="1.10.3290.10">
    <property type="entry name" value="Fido-like domain"/>
    <property type="match status" value="1"/>
</dbReference>
<dbReference type="Pfam" id="PF02661">
    <property type="entry name" value="Fic"/>
    <property type="match status" value="1"/>
</dbReference>
<protein>
    <submittedName>
        <fullName evidence="4">Fic family protein</fullName>
    </submittedName>
</protein>
<gene>
    <name evidence="4" type="ORF">M5D45_22625</name>
</gene>
<dbReference type="Proteomes" id="UP001056132">
    <property type="component" value="Chromosome 2"/>
</dbReference>
<keyword evidence="2" id="KW-0547">Nucleotide-binding</keyword>
<reference evidence="4" key="1">
    <citation type="journal article" date="2022" name="Microbiol. Resour. Announc.">
        <title>Genome Sequence of Cupriavidus campinensis Strain G5, a Member of a Bacterial Consortium Capable of Polyethylene Degradation.</title>
        <authorList>
            <person name="Schneider B."/>
            <person name="Pfeiffer F."/>
            <person name="Dyall-Smith M."/>
            <person name="Kunte H.J."/>
        </authorList>
    </citation>
    <scope>NUCLEOTIDE SEQUENCE</scope>
    <source>
        <strain evidence="4">G5</strain>
    </source>
</reference>
<keyword evidence="2" id="KW-0067">ATP-binding</keyword>
<dbReference type="InterPro" id="IPR040198">
    <property type="entry name" value="Fido_containing"/>
</dbReference>
<dbReference type="InterPro" id="IPR036388">
    <property type="entry name" value="WH-like_DNA-bd_sf"/>
</dbReference>
<dbReference type="PANTHER" id="PTHR13504:SF33">
    <property type="entry name" value="FIC FAMILY PROTEIN"/>
    <property type="match status" value="1"/>
</dbReference>
<feature type="binding site" evidence="2">
    <location>
        <begin position="215"/>
        <end position="222"/>
    </location>
    <ligand>
        <name>ATP</name>
        <dbReference type="ChEBI" id="CHEBI:30616"/>
    </ligand>
</feature>
<evidence type="ECO:0000256" key="1">
    <source>
        <dbReference type="PIRSR" id="PIRSR640198-1"/>
    </source>
</evidence>
<dbReference type="Gene3D" id="1.10.10.10">
    <property type="entry name" value="Winged helix-like DNA-binding domain superfamily/Winged helix DNA-binding domain"/>
    <property type="match status" value="1"/>
</dbReference>
<evidence type="ECO:0000259" key="3">
    <source>
        <dbReference type="PROSITE" id="PS51459"/>
    </source>
</evidence>
<dbReference type="RefSeq" id="WP_211943691.1">
    <property type="nucleotide sequence ID" value="NZ_CAJPVH010000038.1"/>
</dbReference>
<feature type="domain" description="Fido" evidence="3">
    <location>
        <begin position="119"/>
        <end position="276"/>
    </location>
</feature>
<dbReference type="InterPro" id="IPR025230">
    <property type="entry name" value="DUF4172"/>
</dbReference>
<evidence type="ECO:0000313" key="4">
    <source>
        <dbReference type="EMBL" id="URF07954.1"/>
    </source>
</evidence>
<dbReference type="Pfam" id="PF13776">
    <property type="entry name" value="DUF4172"/>
    <property type="match status" value="1"/>
</dbReference>
<dbReference type="InterPro" id="IPR036597">
    <property type="entry name" value="Fido-like_dom_sf"/>
</dbReference>
<evidence type="ECO:0000256" key="2">
    <source>
        <dbReference type="PIRSR" id="PIRSR640198-2"/>
    </source>
</evidence>
<dbReference type="KEGG" id="ccam:M5D45_22625"/>
<dbReference type="InterPro" id="IPR003812">
    <property type="entry name" value="Fido"/>
</dbReference>
<accession>A0AAE9I549</accession>
<organism evidence="4 5">
    <name type="scientific">Cupriavidus campinensis</name>
    <dbReference type="NCBI Taxonomy" id="151783"/>
    <lineage>
        <taxon>Bacteria</taxon>
        <taxon>Pseudomonadati</taxon>
        <taxon>Pseudomonadota</taxon>
        <taxon>Betaproteobacteria</taxon>
        <taxon>Burkholderiales</taxon>
        <taxon>Burkholderiaceae</taxon>
        <taxon>Cupriavidus</taxon>
    </lineage>
</organism>
<name>A0AAE9I549_9BURK</name>
<dbReference type="SUPFAM" id="SSF140931">
    <property type="entry name" value="Fic-like"/>
    <property type="match status" value="1"/>
</dbReference>
<proteinExistence type="predicted"/>
<reference evidence="4" key="2">
    <citation type="submission" date="2022-05" db="EMBL/GenBank/DDBJ databases">
        <authorList>
            <person name="Kunte H.-J."/>
        </authorList>
    </citation>
    <scope>NUCLEOTIDE SEQUENCE</scope>
    <source>
        <strain evidence="4">G5</strain>
    </source>
</reference>
<dbReference type="PROSITE" id="PS51459">
    <property type="entry name" value="FIDO"/>
    <property type="match status" value="1"/>
</dbReference>
<dbReference type="GO" id="GO:0005524">
    <property type="term" value="F:ATP binding"/>
    <property type="evidence" value="ECO:0007669"/>
    <property type="project" value="UniProtKB-KW"/>
</dbReference>
<evidence type="ECO:0000313" key="5">
    <source>
        <dbReference type="Proteomes" id="UP001056132"/>
    </source>
</evidence>
<feature type="binding site" evidence="2">
    <location>
        <begin position="253"/>
        <end position="254"/>
    </location>
    <ligand>
        <name>ATP</name>
        <dbReference type="ChEBI" id="CHEBI:30616"/>
    </ligand>
</feature>